<evidence type="ECO:0000256" key="6">
    <source>
        <dbReference type="ARBA" id="ARBA00022723"/>
    </source>
</evidence>
<dbReference type="NCBIfam" id="NF004046">
    <property type="entry name" value="PRK05563.1"/>
    <property type="match status" value="1"/>
</dbReference>
<evidence type="ECO:0000256" key="5">
    <source>
        <dbReference type="ARBA" id="ARBA00022705"/>
    </source>
</evidence>
<gene>
    <name evidence="15" type="ORF">HMPREF0557_02866</name>
</gene>
<evidence type="ECO:0000313" key="16">
    <source>
        <dbReference type="Proteomes" id="UP000003597"/>
    </source>
</evidence>
<dbReference type="SMART" id="SM00382">
    <property type="entry name" value="AAA"/>
    <property type="match status" value="1"/>
</dbReference>
<dbReference type="CDD" id="cd18137">
    <property type="entry name" value="HLD_clamp_pol_III_gamma_tau"/>
    <property type="match status" value="1"/>
</dbReference>
<dbReference type="PRINTS" id="PR00300">
    <property type="entry name" value="CLPPROTEASEA"/>
</dbReference>
<evidence type="ECO:0000256" key="10">
    <source>
        <dbReference type="ARBA" id="ARBA00022932"/>
    </source>
</evidence>
<dbReference type="GO" id="GO:0006261">
    <property type="term" value="P:DNA-templated DNA replication"/>
    <property type="evidence" value="ECO:0007669"/>
    <property type="project" value="TreeGrafter"/>
</dbReference>
<keyword evidence="4" id="KW-0548">Nucleotidyltransferase</keyword>
<protein>
    <recommendedName>
        <fullName evidence="2">DNA-directed DNA polymerase</fullName>
        <ecNumber evidence="2">2.7.7.7</ecNumber>
    </recommendedName>
</protein>
<dbReference type="Pfam" id="PF13177">
    <property type="entry name" value="DNA_pol3_delta2"/>
    <property type="match status" value="1"/>
</dbReference>
<feature type="coiled-coil region" evidence="12">
    <location>
        <begin position="417"/>
        <end position="444"/>
    </location>
</feature>
<comment type="caution">
    <text evidence="15">The sequence shown here is derived from an EMBL/GenBank/DDBJ whole genome shotgun (WGS) entry which is preliminary data.</text>
</comment>
<organism evidence="15 16">
    <name type="scientific">Listeria innocua ATCC 33091</name>
    <dbReference type="NCBI Taxonomy" id="1002366"/>
    <lineage>
        <taxon>Bacteria</taxon>
        <taxon>Bacillati</taxon>
        <taxon>Bacillota</taxon>
        <taxon>Bacilli</taxon>
        <taxon>Bacillales</taxon>
        <taxon>Listeriaceae</taxon>
        <taxon>Listeria</taxon>
    </lineage>
</organism>
<reference evidence="15 16" key="1">
    <citation type="submission" date="2011-08" db="EMBL/GenBank/DDBJ databases">
        <authorList>
            <person name="Weinstock G."/>
            <person name="Sodergren E."/>
            <person name="Clifton S."/>
            <person name="Fulton L."/>
            <person name="Fulton B."/>
            <person name="Courtney L."/>
            <person name="Fronick C."/>
            <person name="Harrison M."/>
            <person name="Strong C."/>
            <person name="Farmer C."/>
            <person name="Delahaunty K."/>
            <person name="Markovic C."/>
            <person name="Hall O."/>
            <person name="Minx P."/>
            <person name="Tomlinson C."/>
            <person name="Mitreva M."/>
            <person name="Hou S."/>
            <person name="Chen J."/>
            <person name="Wollam A."/>
            <person name="Pepin K.H."/>
            <person name="Johnson M."/>
            <person name="Bhonagiri V."/>
            <person name="Zhang X."/>
            <person name="Suruliraj S."/>
            <person name="Warren W."/>
            <person name="Chinwalla A."/>
            <person name="Mardis E.R."/>
            <person name="Wilson R.K."/>
        </authorList>
    </citation>
    <scope>NUCLEOTIDE SEQUENCE [LARGE SCALE GENOMIC DNA]</scope>
    <source>
        <strain evidence="15 16">ATCC 33091</strain>
    </source>
</reference>
<dbReference type="InterPro" id="IPR008921">
    <property type="entry name" value="DNA_pol3_clamp-load_cplx_C"/>
</dbReference>
<dbReference type="FunFam" id="1.20.272.10:FF:000003">
    <property type="entry name" value="DNA polymerase III subunit gamma/tau"/>
    <property type="match status" value="1"/>
</dbReference>
<evidence type="ECO:0000256" key="13">
    <source>
        <dbReference type="SAM" id="MobiDB-lite"/>
    </source>
</evidence>
<dbReference type="Pfam" id="PF12169">
    <property type="entry name" value="DNA_pol3_gamma3"/>
    <property type="match status" value="1"/>
</dbReference>
<dbReference type="InterPro" id="IPR027417">
    <property type="entry name" value="P-loop_NTPase"/>
</dbReference>
<dbReference type="Pfam" id="PF22608">
    <property type="entry name" value="DNAX_ATPase_lid"/>
    <property type="match status" value="1"/>
</dbReference>
<keyword evidence="5" id="KW-0235">DNA replication</keyword>
<dbReference type="Gene3D" id="3.40.50.300">
    <property type="entry name" value="P-loop containing nucleotide triphosphate hydrolases"/>
    <property type="match status" value="1"/>
</dbReference>
<dbReference type="EC" id="2.7.7.7" evidence="2"/>
<dbReference type="PANTHER" id="PTHR11669">
    <property type="entry name" value="REPLICATION FACTOR C / DNA POLYMERASE III GAMMA-TAU SUBUNIT"/>
    <property type="match status" value="1"/>
</dbReference>
<sequence>AQIYIEEVNQNKQRFETSSTIRYNKTTKMVLGEGEWQMAYQALYRVFRPQSFQDVVGQEHVTKTLKNAIVQNKTSHAYLFSGPRGTGKTSAAKIFAKAINCEHGHDGEPCNECEICKGTTDGSIPDVLEIDAASNNGVEEIRDIREKVKYAPTVAKYKVYIIDEVHMLSTGAFNALLKTLEEPPKHVIFILATTEPHKLPLTIISRVQRFDFKRITTQDIIGRLKFILEEEKIPYDEKALMIVARAAEGGMRDALSLLDQVISYGSEEVTVEDALEITGSVAQNLLTKLVSAAFDGDAAEAISTLTALLAEGKDPVRLVEDLLVFFRDVLLYQKAPNLEETLERALIDDDFVALAKRADSLKVYEFVKILNTAQQQMRFSNHPGIYVEVALVQLTQAGQSAVSGGNVSVDAASGSDFADLKRQMEQMQQELQTLKKQIASGAVATQTEKPAQNRGGSKKAINNGKQFKAPIGKINHVLGEAKKENLQLIRGCWGELLSMLMASQAALLNDAEPVAASQDTFVLKFKHEIHCQMAMDNPNFVETITSSIARLTQVNYTFIGIPEDQWAEVRENFLHSHGSDGDAEEGTNPEARKPAEDPFVAEAAKLVGEDLLEIKD</sequence>
<dbReference type="InterPro" id="IPR045085">
    <property type="entry name" value="HLD_clamp_pol_III_gamma_tau"/>
</dbReference>
<feature type="non-terminal residue" evidence="15">
    <location>
        <position position="1"/>
    </location>
</feature>
<dbReference type="NCBIfam" id="TIGR02397">
    <property type="entry name" value="dnaX_nterm"/>
    <property type="match status" value="1"/>
</dbReference>
<evidence type="ECO:0000256" key="1">
    <source>
        <dbReference type="ARBA" id="ARBA00006360"/>
    </source>
</evidence>
<dbReference type="GO" id="GO:0005524">
    <property type="term" value="F:ATP binding"/>
    <property type="evidence" value="ECO:0007669"/>
    <property type="project" value="UniProtKB-KW"/>
</dbReference>
<evidence type="ECO:0000256" key="3">
    <source>
        <dbReference type="ARBA" id="ARBA00022679"/>
    </source>
</evidence>
<evidence type="ECO:0000259" key="14">
    <source>
        <dbReference type="SMART" id="SM00382"/>
    </source>
</evidence>
<dbReference type="SUPFAM" id="SSF52540">
    <property type="entry name" value="P-loop containing nucleoside triphosphate hydrolases"/>
    <property type="match status" value="1"/>
</dbReference>
<evidence type="ECO:0000313" key="15">
    <source>
        <dbReference type="EMBL" id="EHN59950.1"/>
    </source>
</evidence>
<evidence type="ECO:0000256" key="8">
    <source>
        <dbReference type="ARBA" id="ARBA00022833"/>
    </source>
</evidence>
<dbReference type="GO" id="GO:0009360">
    <property type="term" value="C:DNA polymerase III complex"/>
    <property type="evidence" value="ECO:0007669"/>
    <property type="project" value="InterPro"/>
</dbReference>
<keyword evidence="8" id="KW-0862">Zinc</keyword>
<keyword evidence="3" id="KW-0808">Transferase</keyword>
<keyword evidence="9" id="KW-0067">ATP-binding</keyword>
<feature type="region of interest" description="Disordered" evidence="13">
    <location>
        <begin position="576"/>
        <end position="597"/>
    </location>
</feature>
<dbReference type="InterPro" id="IPR050238">
    <property type="entry name" value="DNA_Rep/Repair_Clamp_Loader"/>
</dbReference>
<dbReference type="FunFam" id="1.10.8.60:FF:000013">
    <property type="entry name" value="DNA polymerase III subunit gamma/tau"/>
    <property type="match status" value="1"/>
</dbReference>
<dbReference type="PANTHER" id="PTHR11669:SF0">
    <property type="entry name" value="PROTEIN STICHEL-LIKE 2"/>
    <property type="match status" value="1"/>
</dbReference>
<dbReference type="EMBL" id="AGCN01000043">
    <property type="protein sequence ID" value="EHN59950.1"/>
    <property type="molecule type" value="Genomic_DNA"/>
</dbReference>
<dbReference type="AlphaFoldDB" id="A0AB72Z3Z5"/>
<feature type="domain" description="AAA+ ATPase" evidence="14">
    <location>
        <begin position="74"/>
        <end position="216"/>
    </location>
</feature>
<dbReference type="FunFam" id="3.40.50.300:FF:000014">
    <property type="entry name" value="DNA polymerase III subunit gamma/tau"/>
    <property type="match status" value="1"/>
</dbReference>
<comment type="catalytic activity">
    <reaction evidence="11">
        <text>DNA(n) + a 2'-deoxyribonucleoside 5'-triphosphate = DNA(n+1) + diphosphate</text>
        <dbReference type="Rhea" id="RHEA:22508"/>
        <dbReference type="Rhea" id="RHEA-COMP:17339"/>
        <dbReference type="Rhea" id="RHEA-COMP:17340"/>
        <dbReference type="ChEBI" id="CHEBI:33019"/>
        <dbReference type="ChEBI" id="CHEBI:61560"/>
        <dbReference type="ChEBI" id="CHEBI:173112"/>
        <dbReference type="EC" id="2.7.7.7"/>
    </reaction>
</comment>
<keyword evidence="6" id="KW-0479">Metal-binding</keyword>
<dbReference type="InterPro" id="IPR001270">
    <property type="entry name" value="ClpA/B"/>
</dbReference>
<dbReference type="SUPFAM" id="SSF48019">
    <property type="entry name" value="post-AAA+ oligomerization domain-like"/>
    <property type="match status" value="1"/>
</dbReference>
<dbReference type="CDD" id="cd00009">
    <property type="entry name" value="AAA"/>
    <property type="match status" value="1"/>
</dbReference>
<evidence type="ECO:0000256" key="4">
    <source>
        <dbReference type="ARBA" id="ARBA00022695"/>
    </source>
</evidence>
<proteinExistence type="inferred from homology"/>
<accession>A0AB72Z3Z5</accession>
<evidence type="ECO:0000256" key="2">
    <source>
        <dbReference type="ARBA" id="ARBA00012417"/>
    </source>
</evidence>
<dbReference type="GO" id="GO:0046872">
    <property type="term" value="F:metal ion binding"/>
    <property type="evidence" value="ECO:0007669"/>
    <property type="project" value="UniProtKB-KW"/>
</dbReference>
<evidence type="ECO:0000256" key="11">
    <source>
        <dbReference type="ARBA" id="ARBA00049244"/>
    </source>
</evidence>
<keyword evidence="12" id="KW-0175">Coiled coil</keyword>
<evidence type="ECO:0000256" key="9">
    <source>
        <dbReference type="ARBA" id="ARBA00022840"/>
    </source>
</evidence>
<comment type="similarity">
    <text evidence="1">Belongs to the DnaX/STICHEL family.</text>
</comment>
<dbReference type="InterPro" id="IPR012763">
    <property type="entry name" value="DNA_pol_III_sug/sutau_N"/>
</dbReference>
<name>A0AB72Z3Z5_LISIO</name>
<dbReference type="GO" id="GO:0003887">
    <property type="term" value="F:DNA-directed DNA polymerase activity"/>
    <property type="evidence" value="ECO:0007669"/>
    <property type="project" value="UniProtKB-KW"/>
</dbReference>
<keyword evidence="10" id="KW-0239">DNA-directed DNA polymerase</keyword>
<dbReference type="Gene3D" id="1.10.8.60">
    <property type="match status" value="1"/>
</dbReference>
<dbReference type="Proteomes" id="UP000003597">
    <property type="component" value="Unassembled WGS sequence"/>
</dbReference>
<keyword evidence="16" id="KW-1185">Reference proteome</keyword>
<dbReference type="InterPro" id="IPR022754">
    <property type="entry name" value="DNA_pol_III_gamma-3"/>
</dbReference>
<dbReference type="GO" id="GO:0003677">
    <property type="term" value="F:DNA binding"/>
    <property type="evidence" value="ECO:0007669"/>
    <property type="project" value="InterPro"/>
</dbReference>
<dbReference type="InterPro" id="IPR003593">
    <property type="entry name" value="AAA+_ATPase"/>
</dbReference>
<keyword evidence="7" id="KW-0547">Nucleotide-binding</keyword>
<evidence type="ECO:0000256" key="12">
    <source>
        <dbReference type="SAM" id="Coils"/>
    </source>
</evidence>
<evidence type="ECO:0000256" key="7">
    <source>
        <dbReference type="ARBA" id="ARBA00022741"/>
    </source>
</evidence>
<dbReference type="Gene3D" id="1.20.272.10">
    <property type="match status" value="1"/>
</dbReference>